<gene>
    <name evidence="1" type="ORF">TorRG33x02_053950</name>
</gene>
<dbReference type="AlphaFoldDB" id="A0A2P5FLX3"/>
<evidence type="ECO:0000313" key="2">
    <source>
        <dbReference type="Proteomes" id="UP000237000"/>
    </source>
</evidence>
<evidence type="ECO:0000313" key="1">
    <source>
        <dbReference type="EMBL" id="PON98780.1"/>
    </source>
</evidence>
<accession>A0A2P5FLX3</accession>
<reference evidence="2" key="1">
    <citation type="submission" date="2016-06" db="EMBL/GenBank/DDBJ databases">
        <title>Parallel loss of symbiosis genes in relatives of nitrogen-fixing non-legume Parasponia.</title>
        <authorList>
            <person name="Van Velzen R."/>
            <person name="Holmer R."/>
            <person name="Bu F."/>
            <person name="Rutten L."/>
            <person name="Van Zeijl A."/>
            <person name="Liu W."/>
            <person name="Santuari L."/>
            <person name="Cao Q."/>
            <person name="Sharma T."/>
            <person name="Shen D."/>
            <person name="Roswanjaya Y."/>
            <person name="Wardhani T."/>
            <person name="Kalhor M.S."/>
            <person name="Jansen J."/>
            <person name="Van den Hoogen J."/>
            <person name="Gungor B."/>
            <person name="Hartog M."/>
            <person name="Hontelez J."/>
            <person name="Verver J."/>
            <person name="Yang W.-C."/>
            <person name="Schijlen E."/>
            <person name="Repin R."/>
            <person name="Schilthuizen M."/>
            <person name="Schranz E."/>
            <person name="Heidstra R."/>
            <person name="Miyata K."/>
            <person name="Fedorova E."/>
            <person name="Kohlen W."/>
            <person name="Bisseling T."/>
            <person name="Smit S."/>
            <person name="Geurts R."/>
        </authorList>
    </citation>
    <scope>NUCLEOTIDE SEQUENCE [LARGE SCALE GENOMIC DNA]</scope>
    <source>
        <strain evidence="2">cv. RG33-2</strain>
    </source>
</reference>
<comment type="caution">
    <text evidence="1">The sequence shown here is derived from an EMBL/GenBank/DDBJ whole genome shotgun (WGS) entry which is preliminary data.</text>
</comment>
<keyword evidence="2" id="KW-1185">Reference proteome</keyword>
<dbReference type="Proteomes" id="UP000237000">
    <property type="component" value="Unassembled WGS sequence"/>
</dbReference>
<dbReference type="OrthoDB" id="1748457at2759"/>
<sequence>MHDGMIEIASSFKTMFEQSFEQVRLISERLVQGNDDGKDIALELKQMGLSDDDQLDALTHILEKPQYVVMFKSIDSSLRETFVRRILREVRIHH</sequence>
<name>A0A2P5FLX3_TREOI</name>
<dbReference type="InParanoid" id="A0A2P5FLX3"/>
<protein>
    <submittedName>
        <fullName evidence="1">Uncharacterized protein</fullName>
    </submittedName>
</protein>
<dbReference type="EMBL" id="JXTC01000022">
    <property type="protein sequence ID" value="PON98780.1"/>
    <property type="molecule type" value="Genomic_DNA"/>
</dbReference>
<proteinExistence type="predicted"/>
<organism evidence="1 2">
    <name type="scientific">Trema orientale</name>
    <name type="common">Charcoal tree</name>
    <name type="synonym">Celtis orientalis</name>
    <dbReference type="NCBI Taxonomy" id="63057"/>
    <lineage>
        <taxon>Eukaryota</taxon>
        <taxon>Viridiplantae</taxon>
        <taxon>Streptophyta</taxon>
        <taxon>Embryophyta</taxon>
        <taxon>Tracheophyta</taxon>
        <taxon>Spermatophyta</taxon>
        <taxon>Magnoliopsida</taxon>
        <taxon>eudicotyledons</taxon>
        <taxon>Gunneridae</taxon>
        <taxon>Pentapetalae</taxon>
        <taxon>rosids</taxon>
        <taxon>fabids</taxon>
        <taxon>Rosales</taxon>
        <taxon>Cannabaceae</taxon>
        <taxon>Trema</taxon>
    </lineage>
</organism>